<dbReference type="AlphaFoldDB" id="A0A9D1N2M6"/>
<dbReference type="PANTHER" id="PTHR44858:SF1">
    <property type="entry name" value="UDP-N-ACETYLGLUCOSAMINE--PEPTIDE N-ACETYLGLUCOSAMINYLTRANSFERASE SPINDLY-RELATED"/>
    <property type="match status" value="1"/>
</dbReference>
<dbReference type="PANTHER" id="PTHR44858">
    <property type="entry name" value="TETRATRICOPEPTIDE REPEAT PROTEIN 6"/>
    <property type="match status" value="1"/>
</dbReference>
<comment type="caution">
    <text evidence="5">The sequence shown here is derived from an EMBL/GenBank/DDBJ whole genome shotgun (WGS) entry which is preliminary data.</text>
</comment>
<name>A0A9D1N2M6_9FIRM</name>
<keyword evidence="2 3" id="KW-0802">TPR repeat</keyword>
<organism evidence="5 6">
    <name type="scientific">Candidatus Aphodomorpha intestinavium</name>
    <dbReference type="NCBI Taxonomy" id="2840672"/>
    <lineage>
        <taxon>Bacteria</taxon>
        <taxon>Bacillati</taxon>
        <taxon>Bacillota</taxon>
        <taxon>Clostridia</taxon>
        <taxon>Eubacteriales</taxon>
        <taxon>Candidatus Aphodomorpha</taxon>
    </lineage>
</organism>
<reference evidence="5" key="1">
    <citation type="submission" date="2020-10" db="EMBL/GenBank/DDBJ databases">
        <authorList>
            <person name="Gilroy R."/>
        </authorList>
    </citation>
    <scope>NUCLEOTIDE SEQUENCE</scope>
    <source>
        <strain evidence="5">ChiGjej2B2-16831</strain>
    </source>
</reference>
<accession>A0A9D1N2M6</accession>
<feature type="repeat" description="TPR" evidence="3">
    <location>
        <begin position="119"/>
        <end position="152"/>
    </location>
</feature>
<dbReference type="Pfam" id="PF13424">
    <property type="entry name" value="TPR_12"/>
    <property type="match status" value="1"/>
</dbReference>
<evidence type="ECO:0000256" key="3">
    <source>
        <dbReference type="PROSITE-ProRule" id="PRU00339"/>
    </source>
</evidence>
<dbReference type="SUPFAM" id="SSF48452">
    <property type="entry name" value="TPR-like"/>
    <property type="match status" value="2"/>
</dbReference>
<dbReference type="Pfam" id="PF13432">
    <property type="entry name" value="TPR_16"/>
    <property type="match status" value="2"/>
</dbReference>
<feature type="region of interest" description="Disordered" evidence="4">
    <location>
        <begin position="259"/>
        <end position="280"/>
    </location>
</feature>
<protein>
    <submittedName>
        <fullName evidence="5">Tetratricopeptide repeat protein</fullName>
    </submittedName>
</protein>
<evidence type="ECO:0000313" key="5">
    <source>
        <dbReference type="EMBL" id="HIU93786.1"/>
    </source>
</evidence>
<dbReference type="InterPro" id="IPR011990">
    <property type="entry name" value="TPR-like_helical_dom_sf"/>
</dbReference>
<dbReference type="InterPro" id="IPR019734">
    <property type="entry name" value="TPR_rpt"/>
</dbReference>
<dbReference type="InterPro" id="IPR050498">
    <property type="entry name" value="Ycf3"/>
</dbReference>
<reference evidence="5" key="2">
    <citation type="journal article" date="2021" name="PeerJ">
        <title>Extensive microbial diversity within the chicken gut microbiome revealed by metagenomics and culture.</title>
        <authorList>
            <person name="Gilroy R."/>
            <person name="Ravi A."/>
            <person name="Getino M."/>
            <person name="Pursley I."/>
            <person name="Horton D.L."/>
            <person name="Alikhan N.F."/>
            <person name="Baker D."/>
            <person name="Gharbi K."/>
            <person name="Hall N."/>
            <person name="Watson M."/>
            <person name="Adriaenssens E.M."/>
            <person name="Foster-Nyarko E."/>
            <person name="Jarju S."/>
            <person name="Secka A."/>
            <person name="Antonio M."/>
            <person name="Oren A."/>
            <person name="Chaudhuri R.R."/>
            <person name="La Ragione R."/>
            <person name="Hildebrand F."/>
            <person name="Pallen M.J."/>
        </authorList>
    </citation>
    <scope>NUCLEOTIDE SEQUENCE</scope>
    <source>
        <strain evidence="5">ChiGjej2B2-16831</strain>
    </source>
</reference>
<evidence type="ECO:0000256" key="4">
    <source>
        <dbReference type="SAM" id="MobiDB-lite"/>
    </source>
</evidence>
<dbReference type="PROSITE" id="PS50005">
    <property type="entry name" value="TPR"/>
    <property type="match status" value="1"/>
</dbReference>
<feature type="compositionally biased region" description="Low complexity" evidence="4">
    <location>
        <begin position="267"/>
        <end position="276"/>
    </location>
</feature>
<gene>
    <name evidence="5" type="ORF">IAD24_01375</name>
</gene>
<dbReference type="Gene3D" id="1.25.40.10">
    <property type="entry name" value="Tetratricopeptide repeat domain"/>
    <property type="match status" value="3"/>
</dbReference>
<dbReference type="EMBL" id="DVNZ01000044">
    <property type="protein sequence ID" value="HIU93786.1"/>
    <property type="molecule type" value="Genomic_DNA"/>
</dbReference>
<evidence type="ECO:0000313" key="6">
    <source>
        <dbReference type="Proteomes" id="UP000824128"/>
    </source>
</evidence>
<keyword evidence="1" id="KW-0677">Repeat</keyword>
<dbReference type="SMART" id="SM00028">
    <property type="entry name" value="TPR"/>
    <property type="match status" value="4"/>
</dbReference>
<proteinExistence type="predicted"/>
<evidence type="ECO:0000256" key="1">
    <source>
        <dbReference type="ARBA" id="ARBA00022737"/>
    </source>
</evidence>
<dbReference type="Proteomes" id="UP000824128">
    <property type="component" value="Unassembled WGS sequence"/>
</dbReference>
<evidence type="ECO:0000256" key="2">
    <source>
        <dbReference type="ARBA" id="ARBA00022803"/>
    </source>
</evidence>
<sequence>MERERTKLYQRPWMRALAAVLAAALLLSLLSGLWIRVSISQNAGNAAETYLAGETEYVNASGFERFVEQLRSLRRPADLEDYYRRASARIALEDYEEALAYIDECLALYTADYGEELHADLLIKRGCLLTMLDRGDEAVAPLEQALEIDPAQSDVYLVLAQVYSAQGDAEALTGALTAYLALEPQQGDIRLLLAQLHYAAGAYAAAADEAQRLLDEGEDGPELTSLSAGIGLALIGEGDYERALALLDGAIALHEAGADEAQDAADADGPADTAQPETPSEADMDALYYYRGLCRLTLEQFDAAAEDYTRAIERGVSPQLSHYGRGVAELMRPAPDYEQAAEDLLFAANYEGDDADTETSAQALALLELLTAEE</sequence>